<evidence type="ECO:0000256" key="2">
    <source>
        <dbReference type="ARBA" id="ARBA00022723"/>
    </source>
</evidence>
<evidence type="ECO:0000259" key="5">
    <source>
        <dbReference type="PROSITE" id="PS51379"/>
    </source>
</evidence>
<dbReference type="STRING" id="246199.CUS_7681"/>
<dbReference type="InterPro" id="IPR017900">
    <property type="entry name" value="4Fe4S_Fe_S_CS"/>
</dbReference>
<comment type="caution">
    <text evidence="6">The sequence shown here is derived from an EMBL/GenBank/DDBJ whole genome shotgun (WGS) entry which is preliminary data.</text>
</comment>
<dbReference type="RefSeq" id="WP_002852153.1">
    <property type="nucleotide sequence ID" value="NZ_ADKM02000122.1"/>
</dbReference>
<sequence>MKRVYVNEDWCLGCHLCEYNCAYANSGLDDMVKALKGKPVFANVHIEEADGITYAVSCRHCKDPLCVRSCIAGAISIEDGAVKIDREKCVGCLTCVLVCPYGAVAAGANGAAQKCELCLANSCGSPACVKGCPNNAIVYEER</sequence>
<dbReference type="InterPro" id="IPR017896">
    <property type="entry name" value="4Fe4S_Fe-S-bd"/>
</dbReference>
<dbReference type="PANTHER" id="PTHR43177">
    <property type="entry name" value="PROTEIN NRFC"/>
    <property type="match status" value="1"/>
</dbReference>
<dbReference type="OrthoDB" id="9810688at2"/>
<dbReference type="eggNOG" id="COG1142">
    <property type="taxonomic scope" value="Bacteria"/>
</dbReference>
<evidence type="ECO:0000256" key="1">
    <source>
        <dbReference type="ARBA" id="ARBA00022485"/>
    </source>
</evidence>
<accession>E9SFW0</accession>
<dbReference type="PROSITE" id="PS51379">
    <property type="entry name" value="4FE4S_FER_2"/>
    <property type="match status" value="2"/>
</dbReference>
<evidence type="ECO:0000313" key="7">
    <source>
        <dbReference type="Proteomes" id="UP000004259"/>
    </source>
</evidence>
<gene>
    <name evidence="6" type="primary">cooF</name>
    <name evidence="6" type="ORF">CUS_7681</name>
</gene>
<keyword evidence="4" id="KW-0411">Iron-sulfur</keyword>
<dbReference type="Proteomes" id="UP000004259">
    <property type="component" value="Unassembled WGS sequence"/>
</dbReference>
<name>E9SFW0_RUMAL</name>
<dbReference type="InterPro" id="IPR050954">
    <property type="entry name" value="ET_IronSulfur_Cluster-Binding"/>
</dbReference>
<feature type="domain" description="4Fe-4S ferredoxin-type" evidence="5">
    <location>
        <begin position="80"/>
        <end position="109"/>
    </location>
</feature>
<feature type="domain" description="4Fe-4S ferredoxin-type" evidence="5">
    <location>
        <begin position="2"/>
        <end position="31"/>
    </location>
</feature>
<dbReference type="Pfam" id="PF13247">
    <property type="entry name" value="Fer4_11"/>
    <property type="match status" value="1"/>
</dbReference>
<dbReference type="EMBL" id="ADKM02000122">
    <property type="protein sequence ID" value="EGC01823.1"/>
    <property type="molecule type" value="Genomic_DNA"/>
</dbReference>
<organism evidence="6 7">
    <name type="scientific">Ruminococcus albus 8</name>
    <dbReference type="NCBI Taxonomy" id="246199"/>
    <lineage>
        <taxon>Bacteria</taxon>
        <taxon>Bacillati</taxon>
        <taxon>Bacillota</taxon>
        <taxon>Clostridia</taxon>
        <taxon>Eubacteriales</taxon>
        <taxon>Oscillospiraceae</taxon>
        <taxon>Ruminococcus</taxon>
    </lineage>
</organism>
<evidence type="ECO:0000313" key="6">
    <source>
        <dbReference type="EMBL" id="EGC01823.1"/>
    </source>
</evidence>
<dbReference type="SUPFAM" id="SSF54862">
    <property type="entry name" value="4Fe-4S ferredoxins"/>
    <property type="match status" value="1"/>
</dbReference>
<dbReference type="AlphaFoldDB" id="E9SFW0"/>
<evidence type="ECO:0000256" key="4">
    <source>
        <dbReference type="ARBA" id="ARBA00023014"/>
    </source>
</evidence>
<reference evidence="6 7" key="1">
    <citation type="submission" date="2011-02" db="EMBL/GenBank/DDBJ databases">
        <authorList>
            <person name="Nelson K.E."/>
            <person name="Sutton G."/>
            <person name="Torralba M."/>
            <person name="Durkin S."/>
            <person name="Harkins D."/>
            <person name="Montgomery R."/>
            <person name="Ziemer C."/>
            <person name="Klaassens E."/>
            <person name="Ocuiv P."/>
            <person name="Morrison M."/>
        </authorList>
    </citation>
    <scope>NUCLEOTIDE SEQUENCE [LARGE SCALE GENOMIC DNA]</scope>
    <source>
        <strain evidence="6 7">8</strain>
    </source>
</reference>
<dbReference type="GO" id="GO:0051539">
    <property type="term" value="F:4 iron, 4 sulfur cluster binding"/>
    <property type="evidence" value="ECO:0007669"/>
    <property type="project" value="UniProtKB-KW"/>
</dbReference>
<keyword evidence="1" id="KW-0004">4Fe-4S</keyword>
<protein>
    <submittedName>
        <fullName evidence="6">Iron-sulfur protein</fullName>
    </submittedName>
</protein>
<dbReference type="Gene3D" id="3.30.70.20">
    <property type="match status" value="2"/>
</dbReference>
<evidence type="ECO:0000256" key="3">
    <source>
        <dbReference type="ARBA" id="ARBA00023004"/>
    </source>
</evidence>
<keyword evidence="2" id="KW-0479">Metal-binding</keyword>
<dbReference type="PROSITE" id="PS00198">
    <property type="entry name" value="4FE4S_FER_1"/>
    <property type="match status" value="1"/>
</dbReference>
<proteinExistence type="predicted"/>
<keyword evidence="3" id="KW-0408">Iron</keyword>
<keyword evidence="7" id="KW-1185">Reference proteome</keyword>
<dbReference type="PANTHER" id="PTHR43177:SF3">
    <property type="entry name" value="PROTEIN NRFC HOMOLOG"/>
    <property type="match status" value="1"/>
</dbReference>
<dbReference type="GO" id="GO:0046872">
    <property type="term" value="F:metal ion binding"/>
    <property type="evidence" value="ECO:0007669"/>
    <property type="project" value="UniProtKB-KW"/>
</dbReference>